<keyword evidence="2 5" id="KW-0863">Zinc-finger</keyword>
<dbReference type="InterPro" id="IPR048366">
    <property type="entry name" value="TNP-like_GBD"/>
</dbReference>
<evidence type="ECO:0000256" key="5">
    <source>
        <dbReference type="PROSITE-ProRule" id="PRU00309"/>
    </source>
</evidence>
<dbReference type="Gene3D" id="6.20.210.20">
    <property type="entry name" value="THAP domain"/>
    <property type="match status" value="1"/>
</dbReference>
<dbReference type="RefSeq" id="XP_026284830.1">
    <property type="nucleotide sequence ID" value="XM_026429045.2"/>
</dbReference>
<keyword evidence="4 5" id="KW-0238">DNA-binding</keyword>
<evidence type="ECO:0000313" key="8">
    <source>
        <dbReference type="RefSeq" id="XP_026284830.1"/>
    </source>
</evidence>
<dbReference type="SMART" id="SM00980">
    <property type="entry name" value="THAP"/>
    <property type="match status" value="1"/>
</dbReference>
<evidence type="ECO:0000259" key="6">
    <source>
        <dbReference type="PROSITE" id="PS50950"/>
    </source>
</evidence>
<evidence type="ECO:0000256" key="4">
    <source>
        <dbReference type="ARBA" id="ARBA00023125"/>
    </source>
</evidence>
<dbReference type="GO" id="GO:0043565">
    <property type="term" value="F:sequence-specific DNA binding"/>
    <property type="evidence" value="ECO:0007669"/>
    <property type="project" value="InterPro"/>
</dbReference>
<feature type="domain" description="THAP-type" evidence="6">
    <location>
        <begin position="1"/>
        <end position="77"/>
    </location>
</feature>
<dbReference type="InterPro" id="IPR006612">
    <property type="entry name" value="THAP_Znf"/>
</dbReference>
<dbReference type="Pfam" id="PF05485">
    <property type="entry name" value="THAP"/>
    <property type="match status" value="1"/>
</dbReference>
<sequence>MARGCCMPGCSNNNSKGFSLFGFPSCPEKRAEWTAFVGLPNWTPKNERICEAHFLCTDFVDMDKKKLLKKEAVPSVRCNNQECLSDIAVDRPAQGVVVVTPSPSAVHHAASCCISVTESLRHATPVSRSGPKIEKRCMQLRKENIQLHTSVINLKNQINSASQMVVKNQRRVLSLNQSLNKQQDLLNKHFGQDQMKAAETGNSRGREWTLPSIQKALDVRLAGGPSGLQAANDSVFPLPTNRTLQRRLQPIKFQPGLLYEFLNPFAEKVASSFTSAQKDCALHFDEMATKSQLCFDLGTGRYFGNTTLPGVKGLATKLEVWTFGGIQTKWKLNAAYHLTPSRACSDVRANVVLELLDYAENAGLNCLALVCDMGNRGLLAELGFDTTKDGQKYVIPHPFNGNKNLYLVPDVVHIFKSLKEMLQNNEVAMLSEVIYKKYSLPSGAVRFQHIEWLIHFQEDMGVKFAPRLSKKDIKQNFFSKMNTSAACHIFDHKTGKAIEFLAEEGVFEEDSKTTAWFIELMNKWFTILTSRTPLHALSFKNMDKYNEAISMLGQVVEVFTHLSVGDAWKPCQTHVIMATEALLSIQDYLLQEQGYDFVFMGRFTNDISENIFSDVRKTRPTPTSLQAKYQLRLNTLSQCSRKVLGSQYGDDDRQNLLTIDDILEYLKRNGPQTPKESHPCPENDEVVLPWDSEIDPKIAEYKFQHLIVYRMSGYLLFNMRKLNQLKCDKCYEELQKIDKENNVRKWTEKTNYVEDAQVEVCPALFKLLQAIDYNINQWKDFLTAAEDALVLVNRSIREAVIAHDIPTCEECPNLKEAIVSRFVRLCLKVLEKKMMQTEPQDAGYQLSSKSMGYRYWAERYMNGPRKTGNAGAKK</sequence>
<dbReference type="Pfam" id="PF21788">
    <property type="entry name" value="TNP-like_GBD"/>
    <property type="match status" value="1"/>
</dbReference>
<proteinExistence type="predicted"/>
<keyword evidence="3" id="KW-0862">Zinc</keyword>
<name>A0A6J1SZR2_FRAOC</name>
<dbReference type="SMART" id="SM00692">
    <property type="entry name" value="DM3"/>
    <property type="match status" value="1"/>
</dbReference>
<dbReference type="KEGG" id="foc:113210875"/>
<dbReference type="PROSITE" id="PS50950">
    <property type="entry name" value="ZF_THAP"/>
    <property type="match status" value="1"/>
</dbReference>
<dbReference type="Pfam" id="PF21787">
    <property type="entry name" value="TNP-like_RNaseH_N"/>
    <property type="match status" value="1"/>
</dbReference>
<dbReference type="AlphaFoldDB" id="A0A6J1SZR2"/>
<evidence type="ECO:0000256" key="3">
    <source>
        <dbReference type="ARBA" id="ARBA00022833"/>
    </source>
</evidence>
<keyword evidence="7" id="KW-1185">Reference proteome</keyword>
<dbReference type="InterPro" id="IPR026516">
    <property type="entry name" value="THAP1/10"/>
</dbReference>
<dbReference type="GeneID" id="113210875"/>
<dbReference type="InterPro" id="IPR038441">
    <property type="entry name" value="THAP_Znf_sf"/>
</dbReference>
<organism evidence="7 8">
    <name type="scientific">Frankliniella occidentalis</name>
    <name type="common">Western flower thrips</name>
    <name type="synonym">Euthrips occidentalis</name>
    <dbReference type="NCBI Taxonomy" id="133901"/>
    <lineage>
        <taxon>Eukaryota</taxon>
        <taxon>Metazoa</taxon>
        <taxon>Ecdysozoa</taxon>
        <taxon>Arthropoda</taxon>
        <taxon>Hexapoda</taxon>
        <taxon>Insecta</taxon>
        <taxon>Pterygota</taxon>
        <taxon>Neoptera</taxon>
        <taxon>Paraneoptera</taxon>
        <taxon>Thysanoptera</taxon>
        <taxon>Terebrantia</taxon>
        <taxon>Thripoidea</taxon>
        <taxon>Thripidae</taxon>
        <taxon>Frankliniella</taxon>
    </lineage>
</organism>
<protein>
    <submittedName>
        <fullName evidence="8">Uncharacterized protein LOC113210875</fullName>
    </submittedName>
</protein>
<dbReference type="PANTHER" id="PTHR46600:SF11">
    <property type="entry name" value="THAP DOMAIN-CONTAINING PROTEIN 10"/>
    <property type="match status" value="1"/>
</dbReference>
<keyword evidence="1" id="KW-0479">Metal-binding</keyword>
<dbReference type="InterPro" id="IPR048365">
    <property type="entry name" value="TNP-like_RNaseH_N"/>
</dbReference>
<gene>
    <name evidence="8" type="primary">LOC113210875</name>
</gene>
<reference evidence="8" key="1">
    <citation type="submission" date="2025-08" db="UniProtKB">
        <authorList>
            <consortium name="RefSeq"/>
        </authorList>
    </citation>
    <scope>IDENTIFICATION</scope>
    <source>
        <tissue evidence="8">Whole organism</tissue>
    </source>
</reference>
<evidence type="ECO:0000256" key="1">
    <source>
        <dbReference type="ARBA" id="ARBA00022723"/>
    </source>
</evidence>
<dbReference type="Proteomes" id="UP000504606">
    <property type="component" value="Unplaced"/>
</dbReference>
<dbReference type="PANTHER" id="PTHR46600">
    <property type="entry name" value="THAP DOMAIN-CONTAINING"/>
    <property type="match status" value="1"/>
</dbReference>
<evidence type="ECO:0000256" key="2">
    <source>
        <dbReference type="ARBA" id="ARBA00022771"/>
    </source>
</evidence>
<evidence type="ECO:0000313" key="7">
    <source>
        <dbReference type="Proteomes" id="UP000504606"/>
    </source>
</evidence>
<dbReference type="GO" id="GO:0008270">
    <property type="term" value="F:zinc ion binding"/>
    <property type="evidence" value="ECO:0007669"/>
    <property type="project" value="UniProtKB-KW"/>
</dbReference>
<dbReference type="OrthoDB" id="6759522at2759"/>
<accession>A0A6J1SZR2</accession>
<dbReference type="SUPFAM" id="SSF57716">
    <property type="entry name" value="Glucocorticoid receptor-like (DNA-binding domain)"/>
    <property type="match status" value="1"/>
</dbReference>